<dbReference type="HOGENOM" id="CLU_919253_0_0_1"/>
<reference evidence="11" key="1">
    <citation type="submission" date="2011-05" db="EMBL/GenBank/DDBJ databases">
        <authorList>
            <person name="Richards S.R."/>
            <person name="Qu J."/>
            <person name="Jiang H."/>
            <person name="Jhangiani S.N."/>
            <person name="Agravi P."/>
            <person name="Goodspeed R."/>
            <person name="Gross S."/>
            <person name="Mandapat C."/>
            <person name="Jackson L."/>
            <person name="Mathew T."/>
            <person name="Pu L."/>
            <person name="Thornton R."/>
            <person name="Saada N."/>
            <person name="Wilczek-Boney K.B."/>
            <person name="Lee S."/>
            <person name="Kovar C."/>
            <person name="Wu Y."/>
            <person name="Scherer S.E."/>
            <person name="Worley K.C."/>
            <person name="Muzny D.M."/>
            <person name="Gibbs R."/>
        </authorList>
    </citation>
    <scope>NUCLEOTIDE SEQUENCE</scope>
    <source>
        <strain evidence="11">Brora</strain>
    </source>
</reference>
<comment type="subcellular location">
    <subcellularLocation>
        <location evidence="1">Nucleus</location>
    </subcellularLocation>
</comment>
<keyword evidence="3" id="KW-0677">Repeat</keyword>
<evidence type="ECO:0000313" key="11">
    <source>
        <dbReference type="Proteomes" id="UP000014500"/>
    </source>
</evidence>
<organism evidence="10 11">
    <name type="scientific">Strigamia maritima</name>
    <name type="common">European centipede</name>
    <name type="synonym">Geophilus maritimus</name>
    <dbReference type="NCBI Taxonomy" id="126957"/>
    <lineage>
        <taxon>Eukaryota</taxon>
        <taxon>Metazoa</taxon>
        <taxon>Ecdysozoa</taxon>
        <taxon>Arthropoda</taxon>
        <taxon>Myriapoda</taxon>
        <taxon>Chilopoda</taxon>
        <taxon>Pleurostigmophora</taxon>
        <taxon>Geophilomorpha</taxon>
        <taxon>Linotaeniidae</taxon>
        <taxon>Strigamia</taxon>
    </lineage>
</organism>
<feature type="domain" description="C2H2-type" evidence="9">
    <location>
        <begin position="134"/>
        <end position="157"/>
    </location>
</feature>
<dbReference type="FunFam" id="3.30.160.60:FF:000478">
    <property type="entry name" value="Zinc finger protein 133"/>
    <property type="match status" value="1"/>
</dbReference>
<dbReference type="GO" id="GO:0005634">
    <property type="term" value="C:nucleus"/>
    <property type="evidence" value="ECO:0007669"/>
    <property type="project" value="UniProtKB-SubCell"/>
</dbReference>
<dbReference type="PROSITE" id="PS50157">
    <property type="entry name" value="ZINC_FINGER_C2H2_2"/>
    <property type="match status" value="4"/>
</dbReference>
<dbReference type="EMBL" id="JH432001">
    <property type="status" value="NOT_ANNOTATED_CDS"/>
    <property type="molecule type" value="Genomic_DNA"/>
</dbReference>
<dbReference type="Pfam" id="PF00096">
    <property type="entry name" value="zf-C2H2"/>
    <property type="match status" value="2"/>
</dbReference>
<evidence type="ECO:0000256" key="5">
    <source>
        <dbReference type="ARBA" id="ARBA00022833"/>
    </source>
</evidence>
<evidence type="ECO:0000256" key="8">
    <source>
        <dbReference type="SAM" id="MobiDB-lite"/>
    </source>
</evidence>
<keyword evidence="6" id="KW-0539">Nucleus</keyword>
<feature type="region of interest" description="Disordered" evidence="8">
    <location>
        <begin position="1"/>
        <end position="22"/>
    </location>
</feature>
<feature type="domain" description="C2H2-type" evidence="9">
    <location>
        <begin position="49"/>
        <end position="76"/>
    </location>
</feature>
<dbReference type="SMART" id="SM00355">
    <property type="entry name" value="ZnF_C2H2"/>
    <property type="match status" value="4"/>
</dbReference>
<dbReference type="EnsemblMetazoa" id="SMAR010771-RA">
    <property type="protein sequence ID" value="SMAR010771-PA"/>
    <property type="gene ID" value="SMAR010771"/>
</dbReference>
<evidence type="ECO:0000256" key="4">
    <source>
        <dbReference type="ARBA" id="ARBA00022771"/>
    </source>
</evidence>
<feature type="domain" description="C2H2-type" evidence="9">
    <location>
        <begin position="77"/>
        <end position="104"/>
    </location>
</feature>
<keyword evidence="2" id="KW-0479">Metal-binding</keyword>
<evidence type="ECO:0000256" key="7">
    <source>
        <dbReference type="PROSITE-ProRule" id="PRU00042"/>
    </source>
</evidence>
<dbReference type="Proteomes" id="UP000014500">
    <property type="component" value="Unassembled WGS sequence"/>
</dbReference>
<evidence type="ECO:0000256" key="3">
    <source>
        <dbReference type="ARBA" id="ARBA00022737"/>
    </source>
</evidence>
<proteinExistence type="predicted"/>
<dbReference type="FunFam" id="3.30.160.60:FF:000744">
    <property type="entry name" value="zinc finger E-box-binding homeobox 1"/>
    <property type="match status" value="1"/>
</dbReference>
<dbReference type="PhylomeDB" id="T1JAK2"/>
<dbReference type="GO" id="GO:0000981">
    <property type="term" value="F:DNA-binding transcription factor activity, RNA polymerase II-specific"/>
    <property type="evidence" value="ECO:0007669"/>
    <property type="project" value="TreeGrafter"/>
</dbReference>
<keyword evidence="4 7" id="KW-0863">Zinc-finger</keyword>
<evidence type="ECO:0000256" key="2">
    <source>
        <dbReference type="ARBA" id="ARBA00022723"/>
    </source>
</evidence>
<evidence type="ECO:0000256" key="1">
    <source>
        <dbReference type="ARBA" id="ARBA00004123"/>
    </source>
</evidence>
<dbReference type="Gene3D" id="3.30.160.60">
    <property type="entry name" value="Classic Zinc Finger"/>
    <property type="match status" value="3"/>
</dbReference>
<name>T1JAK2_STRMM</name>
<evidence type="ECO:0000259" key="9">
    <source>
        <dbReference type="PROSITE" id="PS50157"/>
    </source>
</evidence>
<keyword evidence="5" id="KW-0862">Zinc</keyword>
<protein>
    <recommendedName>
        <fullName evidence="9">C2H2-type domain-containing protein</fullName>
    </recommendedName>
</protein>
<dbReference type="eggNOG" id="KOG1721">
    <property type="taxonomic scope" value="Eukaryota"/>
</dbReference>
<dbReference type="SUPFAM" id="SSF57667">
    <property type="entry name" value="beta-beta-alpha zinc fingers"/>
    <property type="match status" value="2"/>
</dbReference>
<accession>T1JAK2</accession>
<dbReference type="PANTHER" id="PTHR24394">
    <property type="entry name" value="ZINC FINGER PROTEIN"/>
    <property type="match status" value="1"/>
</dbReference>
<dbReference type="GO" id="GO:0008270">
    <property type="term" value="F:zinc ion binding"/>
    <property type="evidence" value="ECO:0007669"/>
    <property type="project" value="UniProtKB-KW"/>
</dbReference>
<dbReference type="InterPro" id="IPR013087">
    <property type="entry name" value="Znf_C2H2_type"/>
</dbReference>
<dbReference type="FunFam" id="3.30.160.60:FF:000176">
    <property type="entry name" value="zinc finger protein 70"/>
    <property type="match status" value="1"/>
</dbReference>
<sequence>MRRLRQSFQTSKTSNPKPNTTNIEITKLNPFQASTLCRHKAIHSDDRPFTCSVCGKAFNRSSTLIAHRKTHSELKRHTCHVCGKGFHQKGNLKNHIYTHTGERPYKCDKCGRGFNQTSNLMCHKAHAHVEKPKHICQSCGKEFPRRFSLRIHEEYKHGIKYDITGELRIGADKFRELLHSHTLRRGKTTNCVASKTVILPNGDKTIEFTSPASLACTGCDRKSTDETPAKTILAPNKPSETPSNVPFFSQNTGLLIEPISTPAMVTAQQNNQTPFALFRPAKGLPVLVKILCTIDGKQQLRKT</sequence>
<keyword evidence="11" id="KW-1185">Reference proteome</keyword>
<dbReference type="InterPro" id="IPR036236">
    <property type="entry name" value="Znf_C2H2_sf"/>
</dbReference>
<dbReference type="STRING" id="126957.T1JAK2"/>
<dbReference type="OMA" id="HETRKND"/>
<evidence type="ECO:0000313" key="10">
    <source>
        <dbReference type="EnsemblMetazoa" id="SMAR010771-PA"/>
    </source>
</evidence>
<feature type="domain" description="C2H2-type" evidence="9">
    <location>
        <begin position="105"/>
        <end position="133"/>
    </location>
</feature>
<dbReference type="AlphaFoldDB" id="T1JAK2"/>
<evidence type="ECO:0000256" key="6">
    <source>
        <dbReference type="ARBA" id="ARBA00023242"/>
    </source>
</evidence>
<dbReference type="PANTHER" id="PTHR24394:SF29">
    <property type="entry name" value="MYONEURIN"/>
    <property type="match status" value="1"/>
</dbReference>
<dbReference type="PROSITE" id="PS00028">
    <property type="entry name" value="ZINC_FINGER_C2H2_1"/>
    <property type="match status" value="4"/>
</dbReference>
<reference evidence="10" key="2">
    <citation type="submission" date="2015-02" db="UniProtKB">
        <authorList>
            <consortium name="EnsemblMetazoa"/>
        </authorList>
    </citation>
    <scope>IDENTIFICATION</scope>
</reference>